<dbReference type="PANTHER" id="PTHR42734:SF17">
    <property type="entry name" value="METAL TRANSPORT SYSTEM ATP-BINDING PROTEIN TM_0124-RELATED"/>
    <property type="match status" value="1"/>
</dbReference>
<dbReference type="Pfam" id="PF00005">
    <property type="entry name" value="ABC_tran"/>
    <property type="match status" value="1"/>
</dbReference>
<dbReference type="InterPro" id="IPR003593">
    <property type="entry name" value="AAA+_ATPase"/>
</dbReference>
<accession>A0A0C1U3S2</accession>
<dbReference type="InterPro" id="IPR017871">
    <property type="entry name" value="ABC_transporter-like_CS"/>
</dbReference>
<dbReference type="STRING" id="29341.RSJ17_09380"/>
<keyword evidence="2" id="KW-0813">Transport</keyword>
<dbReference type="OrthoDB" id="9806726at2"/>
<dbReference type="EMBL" id="AYSO01000014">
    <property type="protein sequence ID" value="KIE47454.1"/>
    <property type="molecule type" value="Genomic_DNA"/>
</dbReference>
<proteinExistence type="inferred from homology"/>
<feature type="domain" description="ABC transporter" evidence="5">
    <location>
        <begin position="2"/>
        <end position="216"/>
    </location>
</feature>
<keyword evidence="7" id="KW-1185">Reference proteome</keyword>
<comment type="similarity">
    <text evidence="1">Belongs to the ABC transporter superfamily.</text>
</comment>
<evidence type="ECO:0000313" key="7">
    <source>
        <dbReference type="Proteomes" id="UP000031366"/>
    </source>
</evidence>
<dbReference type="GO" id="GO:0005524">
    <property type="term" value="F:ATP binding"/>
    <property type="evidence" value="ECO:0007669"/>
    <property type="project" value="UniProtKB-KW"/>
</dbReference>
<sequence>MIKINDLSFSYNNIKPYMINNLNLYIEDGSYVSIIGENGSGKTTIVKLILDILKPIKGTISINSKNIGYVPQKIDGFNSQFPITVYEVLNIHRKTLKITDKKVIDESLKAVNMEKYKNSLIGGLSGGQQQKIFIARAIMGQCDLLILDEPSTALDEKSIADLYRLIKHLNKSHNITILSIEHNIKIALENSSHIYSMDNGNGVLYTIKEYKEKFDLN</sequence>
<dbReference type="RefSeq" id="WP_039631616.1">
    <property type="nucleotide sequence ID" value="NZ_AYSO01000014.1"/>
</dbReference>
<gene>
    <name evidence="6" type="ORF">U732_3139</name>
</gene>
<dbReference type="InterPro" id="IPR050153">
    <property type="entry name" value="Metal_Ion_Import_ABC"/>
</dbReference>
<dbReference type="PANTHER" id="PTHR42734">
    <property type="entry name" value="METAL TRANSPORT SYSTEM ATP-BINDING PROTEIN TM_0124-RELATED"/>
    <property type="match status" value="1"/>
</dbReference>
<evidence type="ECO:0000256" key="3">
    <source>
        <dbReference type="ARBA" id="ARBA00022741"/>
    </source>
</evidence>
<protein>
    <submittedName>
        <fullName evidence="6">ABC transporter family protein</fullName>
    </submittedName>
</protein>
<evidence type="ECO:0000313" key="6">
    <source>
        <dbReference type="EMBL" id="KIE47454.1"/>
    </source>
</evidence>
<keyword evidence="3" id="KW-0547">Nucleotide-binding</keyword>
<dbReference type="Gene3D" id="3.40.50.300">
    <property type="entry name" value="P-loop containing nucleotide triphosphate hydrolases"/>
    <property type="match status" value="1"/>
</dbReference>
<evidence type="ECO:0000256" key="4">
    <source>
        <dbReference type="ARBA" id="ARBA00022840"/>
    </source>
</evidence>
<organism evidence="6 7">
    <name type="scientific">Clostridium argentinense CDC 2741</name>
    <dbReference type="NCBI Taxonomy" id="1418104"/>
    <lineage>
        <taxon>Bacteria</taxon>
        <taxon>Bacillati</taxon>
        <taxon>Bacillota</taxon>
        <taxon>Clostridia</taxon>
        <taxon>Eubacteriales</taxon>
        <taxon>Clostridiaceae</taxon>
        <taxon>Clostridium</taxon>
    </lineage>
</organism>
<dbReference type="PROSITE" id="PS50893">
    <property type="entry name" value="ABC_TRANSPORTER_2"/>
    <property type="match status" value="1"/>
</dbReference>
<dbReference type="PROSITE" id="PS00211">
    <property type="entry name" value="ABC_TRANSPORTER_1"/>
    <property type="match status" value="1"/>
</dbReference>
<comment type="caution">
    <text evidence="6">The sequence shown here is derived from an EMBL/GenBank/DDBJ whole genome shotgun (WGS) entry which is preliminary data.</text>
</comment>
<dbReference type="AlphaFoldDB" id="A0A0C1U3S2"/>
<evidence type="ECO:0000256" key="2">
    <source>
        <dbReference type="ARBA" id="ARBA00022448"/>
    </source>
</evidence>
<dbReference type="SUPFAM" id="SSF52540">
    <property type="entry name" value="P-loop containing nucleoside triphosphate hydrolases"/>
    <property type="match status" value="1"/>
</dbReference>
<dbReference type="InterPro" id="IPR003439">
    <property type="entry name" value="ABC_transporter-like_ATP-bd"/>
</dbReference>
<name>A0A0C1U3S2_9CLOT</name>
<keyword evidence="4" id="KW-0067">ATP-binding</keyword>
<dbReference type="GO" id="GO:0016887">
    <property type="term" value="F:ATP hydrolysis activity"/>
    <property type="evidence" value="ECO:0007669"/>
    <property type="project" value="InterPro"/>
</dbReference>
<evidence type="ECO:0000259" key="5">
    <source>
        <dbReference type="PROSITE" id="PS50893"/>
    </source>
</evidence>
<dbReference type="InterPro" id="IPR027417">
    <property type="entry name" value="P-loop_NTPase"/>
</dbReference>
<dbReference type="SMART" id="SM00382">
    <property type="entry name" value="AAA"/>
    <property type="match status" value="1"/>
</dbReference>
<reference evidence="6 7" key="1">
    <citation type="journal article" date="2015" name="Infect. Genet. Evol.">
        <title>Genomic sequences of six botulinum neurotoxin-producing strains representing three clostridial species illustrate the mobility and diversity of botulinum neurotoxin genes.</title>
        <authorList>
            <person name="Smith T.J."/>
            <person name="Hill K.K."/>
            <person name="Xie G."/>
            <person name="Foley B.T."/>
            <person name="Williamson C.H."/>
            <person name="Foster J.T."/>
            <person name="Johnson S.L."/>
            <person name="Chertkov O."/>
            <person name="Teshima H."/>
            <person name="Gibbons H.S."/>
            <person name="Johnsky L.A."/>
            <person name="Karavis M.A."/>
            <person name="Smith L.A."/>
        </authorList>
    </citation>
    <scope>NUCLEOTIDE SEQUENCE [LARGE SCALE GENOMIC DNA]</scope>
    <source>
        <strain evidence="6 7">CDC 2741</strain>
    </source>
</reference>
<dbReference type="Proteomes" id="UP000031366">
    <property type="component" value="Unassembled WGS sequence"/>
</dbReference>
<evidence type="ECO:0000256" key="1">
    <source>
        <dbReference type="ARBA" id="ARBA00005417"/>
    </source>
</evidence>